<feature type="transmembrane region" description="Helical" evidence="6">
    <location>
        <begin position="210"/>
        <end position="233"/>
    </location>
</feature>
<organism evidence="7 8">
    <name type="scientific">Plakobranchus ocellatus</name>
    <dbReference type="NCBI Taxonomy" id="259542"/>
    <lineage>
        <taxon>Eukaryota</taxon>
        <taxon>Metazoa</taxon>
        <taxon>Spiralia</taxon>
        <taxon>Lophotrochozoa</taxon>
        <taxon>Mollusca</taxon>
        <taxon>Gastropoda</taxon>
        <taxon>Heterobranchia</taxon>
        <taxon>Euthyneura</taxon>
        <taxon>Panpulmonata</taxon>
        <taxon>Sacoglossa</taxon>
        <taxon>Placobranchoidea</taxon>
        <taxon>Plakobranchidae</taxon>
        <taxon>Plakobranchus</taxon>
    </lineage>
</organism>
<gene>
    <name evidence="7" type="ORF">PoB_003665300</name>
</gene>
<dbReference type="PANTHER" id="PTHR10231">
    <property type="entry name" value="NUCLEOTIDE-SUGAR TRANSMEMBRANE TRANSPORTER"/>
    <property type="match status" value="1"/>
</dbReference>
<evidence type="ECO:0000256" key="1">
    <source>
        <dbReference type="ARBA" id="ARBA00004141"/>
    </source>
</evidence>
<sequence length="368" mass="41231">MALFSSDLFPTTLSFVVFVSYMGLFINQGILVTASKSKDNSYNYNTVTVVLLTEVFKLLAAAFIFVKDHTVSNLFEDIVKHRKVLFLYFIPAALYCLYNNLQFVNLSAYDPTTYYLLLQFRVVVTGVIFQIVFKKYLSRIQWASLLLLTVGCIIKEVRHDVSSHTDSAEKMTSFFDYVDIHLLFIMLQVFSSCFAGVYNEFLLKDVGVDVHIMMANVFMYLNSIVCNALVLLYKGQLIEAFHYDSIATIMQPGVMAIVVNNAAIGIVTSLFLRNLNSILKTFASALELMFTAVLCWIIFNIPVDVYTVLAIFIVSAATYLYAQHPVVNKAKHEAAMEVNKSEKGGAPLLVSVSHSNSNSNQISNTSTV</sequence>
<feature type="transmembrane region" description="Helical" evidence="6">
    <location>
        <begin position="44"/>
        <end position="65"/>
    </location>
</feature>
<keyword evidence="3 6" id="KW-0812">Transmembrane</keyword>
<dbReference type="GO" id="GO:0000139">
    <property type="term" value="C:Golgi membrane"/>
    <property type="evidence" value="ECO:0007669"/>
    <property type="project" value="InterPro"/>
</dbReference>
<feature type="transmembrane region" description="Helical" evidence="6">
    <location>
        <begin position="177"/>
        <end position="198"/>
    </location>
</feature>
<dbReference type="AlphaFoldDB" id="A0AAV4AS14"/>
<feature type="transmembrane region" description="Helical" evidence="6">
    <location>
        <begin position="305"/>
        <end position="322"/>
    </location>
</feature>
<feature type="transmembrane region" description="Helical" evidence="6">
    <location>
        <begin position="12"/>
        <end position="32"/>
    </location>
</feature>
<keyword evidence="8" id="KW-1185">Reference proteome</keyword>
<evidence type="ECO:0000256" key="2">
    <source>
        <dbReference type="ARBA" id="ARBA00022597"/>
    </source>
</evidence>
<reference evidence="7 8" key="1">
    <citation type="journal article" date="2021" name="Elife">
        <title>Chloroplast acquisition without the gene transfer in kleptoplastic sea slugs, Plakobranchus ocellatus.</title>
        <authorList>
            <person name="Maeda T."/>
            <person name="Takahashi S."/>
            <person name="Yoshida T."/>
            <person name="Shimamura S."/>
            <person name="Takaki Y."/>
            <person name="Nagai Y."/>
            <person name="Toyoda A."/>
            <person name="Suzuki Y."/>
            <person name="Arimoto A."/>
            <person name="Ishii H."/>
            <person name="Satoh N."/>
            <person name="Nishiyama T."/>
            <person name="Hasebe M."/>
            <person name="Maruyama T."/>
            <person name="Minagawa J."/>
            <person name="Obokata J."/>
            <person name="Shigenobu S."/>
        </authorList>
    </citation>
    <scope>NUCLEOTIDE SEQUENCE [LARGE SCALE GENOMIC DNA]</scope>
</reference>
<dbReference type="Proteomes" id="UP000735302">
    <property type="component" value="Unassembled WGS sequence"/>
</dbReference>
<dbReference type="GO" id="GO:0015165">
    <property type="term" value="F:pyrimidine nucleotide-sugar transmembrane transporter activity"/>
    <property type="evidence" value="ECO:0007669"/>
    <property type="project" value="InterPro"/>
</dbReference>
<accession>A0AAV4AS14</accession>
<dbReference type="PIRSF" id="PIRSF005799">
    <property type="entry name" value="UDP-gal_transpt"/>
    <property type="match status" value="1"/>
</dbReference>
<feature type="transmembrane region" description="Helical" evidence="6">
    <location>
        <begin position="85"/>
        <end position="101"/>
    </location>
</feature>
<evidence type="ECO:0000256" key="4">
    <source>
        <dbReference type="ARBA" id="ARBA00022989"/>
    </source>
</evidence>
<keyword evidence="4 6" id="KW-1133">Transmembrane helix</keyword>
<feature type="transmembrane region" description="Helical" evidence="6">
    <location>
        <begin position="113"/>
        <end position="133"/>
    </location>
</feature>
<keyword evidence="5 6" id="KW-0472">Membrane</keyword>
<name>A0AAV4AS14_9GAST</name>
<feature type="transmembrane region" description="Helical" evidence="6">
    <location>
        <begin position="279"/>
        <end position="299"/>
    </location>
</feature>
<keyword evidence="2" id="KW-0762">Sugar transport</keyword>
<dbReference type="EMBL" id="BLXT01004148">
    <property type="protein sequence ID" value="GFO10148.1"/>
    <property type="molecule type" value="Genomic_DNA"/>
</dbReference>
<evidence type="ECO:0000313" key="8">
    <source>
        <dbReference type="Proteomes" id="UP000735302"/>
    </source>
</evidence>
<dbReference type="Pfam" id="PF04142">
    <property type="entry name" value="Nuc_sug_transp"/>
    <property type="match status" value="1"/>
</dbReference>
<evidence type="ECO:0000256" key="3">
    <source>
        <dbReference type="ARBA" id="ARBA00022692"/>
    </source>
</evidence>
<comment type="caution">
    <text evidence="7">The sequence shown here is derived from an EMBL/GenBank/DDBJ whole genome shotgun (WGS) entry which is preliminary data.</text>
</comment>
<feature type="transmembrane region" description="Helical" evidence="6">
    <location>
        <begin position="253"/>
        <end position="272"/>
    </location>
</feature>
<protein>
    <submittedName>
        <fullName evidence="7">CMP-sialic acid transporter 1-like</fullName>
    </submittedName>
</protein>
<keyword evidence="2" id="KW-0813">Transport</keyword>
<evidence type="ECO:0000256" key="5">
    <source>
        <dbReference type="ARBA" id="ARBA00023136"/>
    </source>
</evidence>
<evidence type="ECO:0000256" key="6">
    <source>
        <dbReference type="SAM" id="Phobius"/>
    </source>
</evidence>
<evidence type="ECO:0000313" key="7">
    <source>
        <dbReference type="EMBL" id="GFO10148.1"/>
    </source>
</evidence>
<dbReference type="InterPro" id="IPR007271">
    <property type="entry name" value="Nuc_sug_transpt"/>
</dbReference>
<comment type="subcellular location">
    <subcellularLocation>
        <location evidence="1">Membrane</location>
        <topology evidence="1">Multi-pass membrane protein</topology>
    </subcellularLocation>
</comment>
<proteinExistence type="predicted"/>